<feature type="transmembrane region" description="Helical" evidence="5">
    <location>
        <begin position="181"/>
        <end position="200"/>
    </location>
</feature>
<feature type="transmembrane region" description="Helical" evidence="5">
    <location>
        <begin position="359"/>
        <end position="377"/>
    </location>
</feature>
<dbReference type="GO" id="GO:0016874">
    <property type="term" value="F:ligase activity"/>
    <property type="evidence" value="ECO:0007669"/>
    <property type="project" value="UniProtKB-KW"/>
</dbReference>
<keyword evidence="8" id="KW-1185">Reference proteome</keyword>
<evidence type="ECO:0000259" key="6">
    <source>
        <dbReference type="Pfam" id="PF04932"/>
    </source>
</evidence>
<feature type="transmembrane region" description="Helical" evidence="5">
    <location>
        <begin position="44"/>
        <end position="63"/>
    </location>
</feature>
<comment type="caution">
    <text evidence="7">The sequence shown here is derived from an EMBL/GenBank/DDBJ whole genome shotgun (WGS) entry which is preliminary data.</text>
</comment>
<reference evidence="8" key="1">
    <citation type="journal article" date="2019" name="Int. J. Syst. Evol. Microbiol.">
        <title>The Global Catalogue of Microorganisms (GCM) 10K type strain sequencing project: providing services to taxonomists for standard genome sequencing and annotation.</title>
        <authorList>
            <consortium name="The Broad Institute Genomics Platform"/>
            <consortium name="The Broad Institute Genome Sequencing Center for Infectious Disease"/>
            <person name="Wu L."/>
            <person name="Ma J."/>
        </authorList>
    </citation>
    <scope>NUCLEOTIDE SEQUENCE [LARGE SCALE GENOMIC DNA]</scope>
    <source>
        <strain evidence="8">KCTC 15012</strain>
    </source>
</reference>
<dbReference type="InterPro" id="IPR051533">
    <property type="entry name" value="WaaL-like"/>
</dbReference>
<keyword evidence="2 5" id="KW-0812">Transmembrane</keyword>
<evidence type="ECO:0000256" key="3">
    <source>
        <dbReference type="ARBA" id="ARBA00022989"/>
    </source>
</evidence>
<evidence type="ECO:0000256" key="2">
    <source>
        <dbReference type="ARBA" id="ARBA00022692"/>
    </source>
</evidence>
<feature type="transmembrane region" description="Helical" evidence="5">
    <location>
        <begin position="232"/>
        <end position="251"/>
    </location>
</feature>
<name>A0ABW5CC93_9PROT</name>
<dbReference type="Proteomes" id="UP001597296">
    <property type="component" value="Unassembled WGS sequence"/>
</dbReference>
<dbReference type="PANTHER" id="PTHR37422">
    <property type="entry name" value="TEICHURONIC ACID BIOSYNTHESIS PROTEIN TUAE"/>
    <property type="match status" value="1"/>
</dbReference>
<keyword evidence="4 5" id="KW-0472">Membrane</keyword>
<feature type="transmembrane region" description="Helical" evidence="5">
    <location>
        <begin position="158"/>
        <end position="174"/>
    </location>
</feature>
<dbReference type="EMBL" id="JBHUIY010000029">
    <property type="protein sequence ID" value="MFD2234864.1"/>
    <property type="molecule type" value="Genomic_DNA"/>
</dbReference>
<dbReference type="InterPro" id="IPR007016">
    <property type="entry name" value="O-antigen_ligase-rel_domated"/>
</dbReference>
<dbReference type="RefSeq" id="WP_377317505.1">
    <property type="nucleotide sequence ID" value="NZ_JBHUIY010000029.1"/>
</dbReference>
<dbReference type="Pfam" id="PF04932">
    <property type="entry name" value="Wzy_C"/>
    <property type="match status" value="1"/>
</dbReference>
<comment type="subcellular location">
    <subcellularLocation>
        <location evidence="1">Membrane</location>
        <topology evidence="1">Multi-pass membrane protein</topology>
    </subcellularLocation>
</comment>
<evidence type="ECO:0000313" key="7">
    <source>
        <dbReference type="EMBL" id="MFD2234864.1"/>
    </source>
</evidence>
<feature type="transmembrane region" description="Helical" evidence="5">
    <location>
        <begin position="70"/>
        <end position="86"/>
    </location>
</feature>
<evidence type="ECO:0000313" key="8">
    <source>
        <dbReference type="Proteomes" id="UP001597296"/>
    </source>
</evidence>
<organism evidence="7 8">
    <name type="scientific">Phaeospirillum tilakii</name>
    <dbReference type="NCBI Taxonomy" id="741673"/>
    <lineage>
        <taxon>Bacteria</taxon>
        <taxon>Pseudomonadati</taxon>
        <taxon>Pseudomonadota</taxon>
        <taxon>Alphaproteobacteria</taxon>
        <taxon>Rhodospirillales</taxon>
        <taxon>Rhodospirillaceae</taxon>
        <taxon>Phaeospirillum</taxon>
    </lineage>
</organism>
<accession>A0ABW5CC93</accession>
<keyword evidence="7" id="KW-0436">Ligase</keyword>
<feature type="transmembrane region" description="Helical" evidence="5">
    <location>
        <begin position="120"/>
        <end position="138"/>
    </location>
</feature>
<feature type="transmembrane region" description="Helical" evidence="5">
    <location>
        <begin position="383"/>
        <end position="400"/>
    </location>
</feature>
<evidence type="ECO:0000256" key="5">
    <source>
        <dbReference type="SAM" id="Phobius"/>
    </source>
</evidence>
<keyword evidence="3 5" id="KW-1133">Transmembrane helix</keyword>
<feature type="domain" description="O-antigen ligase-related" evidence="6">
    <location>
        <begin position="195"/>
        <end position="340"/>
    </location>
</feature>
<feature type="transmembrane region" description="Helical" evidence="5">
    <location>
        <begin position="327"/>
        <end position="347"/>
    </location>
</feature>
<gene>
    <name evidence="7" type="ORF">ACFSNB_13710</name>
</gene>
<dbReference type="PANTHER" id="PTHR37422:SF13">
    <property type="entry name" value="LIPOPOLYSACCHARIDE BIOSYNTHESIS PROTEIN PA4999-RELATED"/>
    <property type="match status" value="1"/>
</dbReference>
<feature type="transmembrane region" description="Helical" evidence="5">
    <location>
        <begin position="21"/>
        <end position="38"/>
    </location>
</feature>
<evidence type="ECO:0000256" key="4">
    <source>
        <dbReference type="ARBA" id="ARBA00023136"/>
    </source>
</evidence>
<feature type="transmembrane region" description="Helical" evidence="5">
    <location>
        <begin position="92"/>
        <end position="113"/>
    </location>
</feature>
<evidence type="ECO:0000256" key="1">
    <source>
        <dbReference type="ARBA" id="ARBA00004141"/>
    </source>
</evidence>
<proteinExistence type="predicted"/>
<feature type="transmembrane region" description="Helical" evidence="5">
    <location>
        <begin position="206"/>
        <end position="225"/>
    </location>
</feature>
<sequence>MTAPTGSIETLLPVRTGEDRRMVIVLATALLVTVPLNTQGQLAAAAAAGLCALLVLTTLPRLIVFLRRNPLLLAMPLLIGVSFLWSDQPFLSLRLGIQEVATLLAAIAIAATCRERTVQRILMIALGLTVVGCILHGGTGPSEQGPVLIGYMGSKDPLALVAYLGALVAFSVTIDRESGRAWRLFALILMPVCGVVAASLHAATAVISLALALSLFLAISMLRRFPALRRGVVLVTLVAGPVLLLGILDFWNDLFNAVMKALGKSSTITGRTILWAKGLDLFAGSPLFGLGYRSFWVGESNSAFSLLLQMGQTDGRGFHFHQQFIEFAVDTGMVGLTTFLTLLTVSLKRAWACATMSSSRIAPLWFSILAVYCVRFFGETVSTPFNIDVIVLFLVITILARQSEALRRDTARPVKGLVGALHADMLELNRRPGWQVNIRGGSSPDR</sequence>
<protein>
    <submittedName>
        <fullName evidence="7">O-antigen ligase family protein</fullName>
    </submittedName>
</protein>